<dbReference type="InterPro" id="IPR017896">
    <property type="entry name" value="4Fe4S_Fe-S-bd"/>
</dbReference>
<dbReference type="SUPFAM" id="SSF48371">
    <property type="entry name" value="ARM repeat"/>
    <property type="match status" value="1"/>
</dbReference>
<dbReference type="EMBL" id="UINC01001066">
    <property type="protein sequence ID" value="SUZ69587.1"/>
    <property type="molecule type" value="Genomic_DNA"/>
</dbReference>
<evidence type="ECO:0000256" key="4">
    <source>
        <dbReference type="ARBA" id="ARBA00022785"/>
    </source>
</evidence>
<evidence type="ECO:0000256" key="3">
    <source>
        <dbReference type="ARBA" id="ARBA00022694"/>
    </source>
</evidence>
<organism evidence="7">
    <name type="scientific">marine metagenome</name>
    <dbReference type="NCBI Taxonomy" id="408172"/>
    <lineage>
        <taxon>unclassified sequences</taxon>
        <taxon>metagenomes</taxon>
        <taxon>ecological metagenomes</taxon>
    </lineage>
</organism>
<feature type="domain" description="4Fe-4S ferredoxin-type" evidence="6">
    <location>
        <begin position="180"/>
        <end position="209"/>
    </location>
</feature>
<keyword evidence="1" id="KW-0411">Iron-sulfur</keyword>
<dbReference type="NCBIfam" id="TIGR00276">
    <property type="entry name" value="tRNA epoxyqueuosine(34) reductase QueG"/>
    <property type="match status" value="1"/>
</dbReference>
<dbReference type="SUPFAM" id="SSF46548">
    <property type="entry name" value="alpha-helical ferredoxin"/>
    <property type="match status" value="1"/>
</dbReference>
<dbReference type="InterPro" id="IPR011989">
    <property type="entry name" value="ARM-like"/>
</dbReference>
<dbReference type="InterPro" id="IPR004453">
    <property type="entry name" value="QueG"/>
</dbReference>
<evidence type="ECO:0000259" key="6">
    <source>
        <dbReference type="PROSITE" id="PS51379"/>
    </source>
</evidence>
<keyword evidence="1" id="KW-0004">4Fe-4S</keyword>
<dbReference type="Gene3D" id="1.25.10.10">
    <property type="entry name" value="Leucine-rich Repeat Variant"/>
    <property type="match status" value="1"/>
</dbReference>
<dbReference type="GO" id="GO:0052693">
    <property type="term" value="F:epoxyqueuosine reductase activity"/>
    <property type="evidence" value="ECO:0007669"/>
    <property type="project" value="TreeGrafter"/>
</dbReference>
<dbReference type="AlphaFoldDB" id="A0A381PU58"/>
<dbReference type="Pfam" id="PF13646">
    <property type="entry name" value="HEAT_2"/>
    <property type="match status" value="1"/>
</dbReference>
<dbReference type="Pfam" id="PF13484">
    <property type="entry name" value="Fer4_16"/>
    <property type="match status" value="1"/>
</dbReference>
<keyword evidence="5" id="KW-0560">Oxidoreductase</keyword>
<keyword evidence="2" id="KW-0963">Cytoplasm</keyword>
<dbReference type="PANTHER" id="PTHR30002">
    <property type="entry name" value="EPOXYQUEUOSINE REDUCTASE"/>
    <property type="match status" value="1"/>
</dbReference>
<keyword evidence="1" id="KW-0479">Metal-binding</keyword>
<dbReference type="PROSITE" id="PS51379">
    <property type="entry name" value="4FE4S_FER_2"/>
    <property type="match status" value="1"/>
</dbReference>
<protein>
    <recommendedName>
        <fullName evidence="6">4Fe-4S ferredoxin-type domain-containing protein</fullName>
    </recommendedName>
</protein>
<gene>
    <name evidence="7" type="ORF">METZ01_LOCUS22441</name>
</gene>
<dbReference type="PROSITE" id="PS00198">
    <property type="entry name" value="4FE4S_FER_1"/>
    <property type="match status" value="1"/>
</dbReference>
<reference evidence="7" key="1">
    <citation type="submission" date="2018-05" db="EMBL/GenBank/DDBJ databases">
        <authorList>
            <person name="Lanie J.A."/>
            <person name="Ng W.-L."/>
            <person name="Kazmierczak K.M."/>
            <person name="Andrzejewski T.M."/>
            <person name="Davidsen T.M."/>
            <person name="Wayne K.J."/>
            <person name="Tettelin H."/>
            <person name="Glass J.I."/>
            <person name="Rusch D."/>
            <person name="Podicherti R."/>
            <person name="Tsui H.-C.T."/>
            <person name="Winkler M.E."/>
        </authorList>
    </citation>
    <scope>NUCLEOTIDE SEQUENCE</scope>
</reference>
<proteinExistence type="inferred from homology"/>
<evidence type="ECO:0000256" key="1">
    <source>
        <dbReference type="ARBA" id="ARBA00022485"/>
    </source>
</evidence>
<dbReference type="Pfam" id="PF08331">
    <property type="entry name" value="QueG_DUF1730"/>
    <property type="match status" value="1"/>
</dbReference>
<evidence type="ECO:0000256" key="5">
    <source>
        <dbReference type="ARBA" id="ARBA00023002"/>
    </source>
</evidence>
<evidence type="ECO:0000256" key="2">
    <source>
        <dbReference type="ARBA" id="ARBA00022490"/>
    </source>
</evidence>
<keyword evidence="1" id="KW-0408">Iron</keyword>
<sequence length="388" mass="43714">MRPSSLTRLLREKASELGFELVGAIPVSRSKTIDIYNAWLKKGYAGSMAYLERHAELKEDPRKLLPQTMSLLALGFNYKTLEPSEQVQNPDIGCISRYAWGDDYHDLIRSKLSVLEDFLCRELNAGKLSRSFVDSGPVLEREVAQRAGLGWIGKHSNLINWKKGSWFFLAELLVDVQLEANLPFTRVDCGTCTICIEACPTDAIIANRTLDARRCISYLTIELKDPIPLELRPKMANLIFGCDICQQVCPWNRDAPQSQEKRLQPRPENVAPQLLNLMKLDQAAFSKRFRNSPIKRAKRRGFLRNVAVALGNWAHVEAIPALSLGLDDEEALVRAHSAWALGRISDLQAKTKLEEAKITEKNPEVLTEIETALAVFSLKAVDLRKFTD</sequence>
<keyword evidence="4" id="KW-0671">Queuosine biosynthesis</keyword>
<evidence type="ECO:0000313" key="7">
    <source>
        <dbReference type="EMBL" id="SUZ69587.1"/>
    </source>
</evidence>
<dbReference type="InterPro" id="IPR013542">
    <property type="entry name" value="QueG_DUF1730"/>
</dbReference>
<keyword evidence="3" id="KW-0819">tRNA processing</keyword>
<dbReference type="Gene3D" id="3.30.70.20">
    <property type="match status" value="1"/>
</dbReference>
<dbReference type="HAMAP" id="MF_00916">
    <property type="entry name" value="QueG"/>
    <property type="match status" value="1"/>
</dbReference>
<dbReference type="GO" id="GO:0051539">
    <property type="term" value="F:4 iron, 4 sulfur cluster binding"/>
    <property type="evidence" value="ECO:0007669"/>
    <property type="project" value="UniProtKB-KW"/>
</dbReference>
<dbReference type="InterPro" id="IPR017900">
    <property type="entry name" value="4Fe4S_Fe_S_CS"/>
</dbReference>
<dbReference type="GO" id="GO:0008616">
    <property type="term" value="P:tRNA queuosine(34) biosynthetic process"/>
    <property type="evidence" value="ECO:0007669"/>
    <property type="project" value="UniProtKB-KW"/>
</dbReference>
<dbReference type="InterPro" id="IPR016024">
    <property type="entry name" value="ARM-type_fold"/>
</dbReference>
<name>A0A381PU58_9ZZZZ</name>
<dbReference type="PANTHER" id="PTHR30002:SF4">
    <property type="entry name" value="EPOXYQUEUOSINE REDUCTASE"/>
    <property type="match status" value="1"/>
</dbReference>
<accession>A0A381PU58</accession>